<gene>
    <name evidence="1" type="ordered locus">AM1_4049</name>
</gene>
<dbReference type="EMBL" id="CP000828">
    <property type="protein sequence ID" value="ABW29030.1"/>
    <property type="molecule type" value="Genomic_DNA"/>
</dbReference>
<dbReference type="Gene3D" id="3.40.50.1000">
    <property type="entry name" value="HAD superfamily/HAD-like"/>
    <property type="match status" value="1"/>
</dbReference>
<dbReference type="KEGG" id="amr:AM1_4049"/>
<evidence type="ECO:0000313" key="1">
    <source>
        <dbReference type="EMBL" id="ABW29030.1"/>
    </source>
</evidence>
<dbReference type="SUPFAM" id="SSF56784">
    <property type="entry name" value="HAD-like"/>
    <property type="match status" value="1"/>
</dbReference>
<dbReference type="PANTHER" id="PTHR43434">
    <property type="entry name" value="PHOSPHOGLYCOLATE PHOSPHATASE"/>
    <property type="match status" value="1"/>
</dbReference>
<reference evidence="1 2" key="1">
    <citation type="journal article" date="2008" name="Proc. Natl. Acad. Sci. U.S.A.">
        <title>Niche adaptation and genome expansion in the chlorophyll d-producing cyanobacterium Acaryochloris marina.</title>
        <authorList>
            <person name="Swingley W.D."/>
            <person name="Chen M."/>
            <person name="Cheung P.C."/>
            <person name="Conrad A.L."/>
            <person name="Dejesa L.C."/>
            <person name="Hao J."/>
            <person name="Honchak B.M."/>
            <person name="Karbach L.E."/>
            <person name="Kurdoglu A."/>
            <person name="Lahiri S."/>
            <person name="Mastrian S.D."/>
            <person name="Miyashita H."/>
            <person name="Page L."/>
            <person name="Ramakrishna P."/>
            <person name="Satoh S."/>
            <person name="Sattley W.M."/>
            <person name="Shimada Y."/>
            <person name="Taylor H.L."/>
            <person name="Tomo T."/>
            <person name="Tsuchiya T."/>
            <person name="Wang Z.T."/>
            <person name="Raymond J."/>
            <person name="Mimuro M."/>
            <person name="Blankenship R.E."/>
            <person name="Touchman J.W."/>
        </authorList>
    </citation>
    <scope>NUCLEOTIDE SEQUENCE [LARGE SCALE GENOMIC DNA]</scope>
    <source>
        <strain evidence="2">MBIC 11017</strain>
    </source>
</reference>
<name>B0CAG4_ACAM1</name>
<keyword evidence="2" id="KW-1185">Reference proteome</keyword>
<sequence>MSLSLPQTLALDFDGVLCNGLREYFLTTWRAYSRIWPTSTSEPAPELAEHFYHLRPVIETGWEMPVLLRAILKGFSEAQVLADWYSIRDRIVADEDLDRKSLVQQVDGVRDHWIASDLENWLALHEFYPGVVSALQTLSQAIEVIIISTKESRFIYTLLQDAGVNLSRDHIYGKDCRRPKYETLRLLIPEVAGPIWFVEDRIAALEQVKEQPDLAEIGLFLGTWGYNTARDRKRAQQDQRIHALDLEQFCHSLSQWVV</sequence>
<dbReference type="InterPro" id="IPR023214">
    <property type="entry name" value="HAD_sf"/>
</dbReference>
<dbReference type="GO" id="GO:0006281">
    <property type="term" value="P:DNA repair"/>
    <property type="evidence" value="ECO:0007669"/>
    <property type="project" value="TreeGrafter"/>
</dbReference>
<dbReference type="Pfam" id="PF00702">
    <property type="entry name" value="Hydrolase"/>
    <property type="match status" value="1"/>
</dbReference>
<dbReference type="OrthoDB" id="368044at2"/>
<evidence type="ECO:0000313" key="2">
    <source>
        <dbReference type="Proteomes" id="UP000000268"/>
    </source>
</evidence>
<dbReference type="eggNOG" id="COG0546">
    <property type="taxonomic scope" value="Bacteria"/>
</dbReference>
<dbReference type="PANTHER" id="PTHR43434:SF21">
    <property type="entry name" value="SLL0295 PROTEIN"/>
    <property type="match status" value="1"/>
</dbReference>
<dbReference type="InterPro" id="IPR050155">
    <property type="entry name" value="HAD-like_hydrolase_sf"/>
</dbReference>
<dbReference type="RefSeq" id="WP_012164384.1">
    <property type="nucleotide sequence ID" value="NC_009925.1"/>
</dbReference>
<protein>
    <recommendedName>
        <fullName evidence="3">Haloacid dehalogenase-like hydrolase</fullName>
    </recommendedName>
</protein>
<dbReference type="Proteomes" id="UP000000268">
    <property type="component" value="Chromosome"/>
</dbReference>
<dbReference type="STRING" id="329726.AM1_4049"/>
<proteinExistence type="predicted"/>
<accession>B0CAG4</accession>
<dbReference type="AlphaFoldDB" id="B0CAG4"/>
<organism evidence="1 2">
    <name type="scientific">Acaryochloris marina (strain MBIC 11017)</name>
    <dbReference type="NCBI Taxonomy" id="329726"/>
    <lineage>
        <taxon>Bacteria</taxon>
        <taxon>Bacillati</taxon>
        <taxon>Cyanobacteriota</taxon>
        <taxon>Cyanophyceae</taxon>
        <taxon>Acaryochloridales</taxon>
        <taxon>Acaryochloridaceae</taxon>
        <taxon>Acaryochloris</taxon>
    </lineage>
</organism>
<dbReference type="GO" id="GO:0005829">
    <property type="term" value="C:cytosol"/>
    <property type="evidence" value="ECO:0007669"/>
    <property type="project" value="TreeGrafter"/>
</dbReference>
<dbReference type="HOGENOM" id="CLU_072689_1_0_3"/>
<dbReference type="GO" id="GO:0008967">
    <property type="term" value="F:phosphoglycolate phosphatase activity"/>
    <property type="evidence" value="ECO:0007669"/>
    <property type="project" value="TreeGrafter"/>
</dbReference>
<evidence type="ECO:0008006" key="3">
    <source>
        <dbReference type="Google" id="ProtNLM"/>
    </source>
</evidence>
<dbReference type="InterPro" id="IPR036412">
    <property type="entry name" value="HAD-like_sf"/>
</dbReference>